<dbReference type="PANTHER" id="PTHR23132">
    <property type="entry name" value="D-ALANINE--D-ALANINE LIGASE"/>
    <property type="match status" value="1"/>
</dbReference>
<evidence type="ECO:0000256" key="3">
    <source>
        <dbReference type="PROSITE-ProRule" id="PRU00409"/>
    </source>
</evidence>
<feature type="region of interest" description="Disordered" evidence="4">
    <location>
        <begin position="365"/>
        <end position="384"/>
    </location>
</feature>
<dbReference type="PANTHER" id="PTHR23132:SF23">
    <property type="entry name" value="D-ALANINE--D-ALANINE LIGASE B"/>
    <property type="match status" value="1"/>
</dbReference>
<dbReference type="Proteomes" id="UP001629113">
    <property type="component" value="Unassembled WGS sequence"/>
</dbReference>
<evidence type="ECO:0000259" key="5">
    <source>
        <dbReference type="PROSITE" id="PS50975"/>
    </source>
</evidence>
<keyword evidence="7" id="KW-1185">Reference proteome</keyword>
<dbReference type="InterPro" id="IPR011761">
    <property type="entry name" value="ATP-grasp"/>
</dbReference>
<evidence type="ECO:0000256" key="1">
    <source>
        <dbReference type="ARBA" id="ARBA00010871"/>
    </source>
</evidence>
<dbReference type="PROSITE" id="PS50975">
    <property type="entry name" value="ATP_GRASP"/>
    <property type="match status" value="1"/>
</dbReference>
<name>A0ABR4PXT7_9HELO</name>
<gene>
    <name evidence="6" type="ORF">PVAG01_01670</name>
</gene>
<evidence type="ECO:0000256" key="4">
    <source>
        <dbReference type="SAM" id="MobiDB-lite"/>
    </source>
</evidence>
<dbReference type="InterPro" id="IPR013815">
    <property type="entry name" value="ATP_grasp_subdomain_1"/>
</dbReference>
<dbReference type="Gene3D" id="3.30.470.20">
    <property type="entry name" value="ATP-grasp fold, B domain"/>
    <property type="match status" value="1"/>
</dbReference>
<dbReference type="Pfam" id="PF07478">
    <property type="entry name" value="Dala_Dala_lig_C"/>
    <property type="match status" value="1"/>
</dbReference>
<dbReference type="SUPFAM" id="SSF56059">
    <property type="entry name" value="Glutathione synthetase ATP-binding domain-like"/>
    <property type="match status" value="1"/>
</dbReference>
<dbReference type="InterPro" id="IPR011095">
    <property type="entry name" value="Dala_Dala_lig_C"/>
</dbReference>
<comment type="caution">
    <text evidence="6">The sequence shown here is derived from an EMBL/GenBank/DDBJ whole genome shotgun (WGS) entry which is preliminary data.</text>
</comment>
<sequence length="427" mass="46878">MRGRTYIHKNQSVARVTRCDVLILFTWLFPLKFFKVESYLNRVLFASFVPVPTMSSSSKTRVAVLHQAIEPPVIDGSRKPMKPGGYRDSSADIAFALSHLQYYGISAITPVPSPDAASDKDWSFPDTEQGILDAIGKGATHIWANTILFSSHPLQVSSSLATHETSLRVISQPPRMVEAVDDKYLCNLRLRERGVVIAESFLYSSAETEEQQGTRVLKPVRGRGSFGVKLCRSASETKNHVDWLRTEGQYEGAVMSEEFLGGEEITITVLPSSPSSASPTAQKYTALPPIVRFNHHDDVAPYNGTVAVTANSRIVTPQEMDGDAAYRRAMDECEKIAHMIGATAAARIDLRRESTSKGAGFKAFDVNAKPNMTGPGRPGREDQDSLSALAAQGLGWDYQTLVKEIVGMAKLLGEVREIGRPFEEKAE</sequence>
<keyword evidence="3" id="KW-0547">Nucleotide-binding</keyword>
<dbReference type="EMBL" id="JBFCZG010000001">
    <property type="protein sequence ID" value="KAL3428161.1"/>
    <property type="molecule type" value="Genomic_DNA"/>
</dbReference>
<keyword evidence="2" id="KW-0436">Ligase</keyword>
<organism evidence="6 7">
    <name type="scientific">Phlyctema vagabunda</name>
    <dbReference type="NCBI Taxonomy" id="108571"/>
    <lineage>
        <taxon>Eukaryota</taxon>
        <taxon>Fungi</taxon>
        <taxon>Dikarya</taxon>
        <taxon>Ascomycota</taxon>
        <taxon>Pezizomycotina</taxon>
        <taxon>Leotiomycetes</taxon>
        <taxon>Helotiales</taxon>
        <taxon>Dermateaceae</taxon>
        <taxon>Phlyctema</taxon>
    </lineage>
</organism>
<reference evidence="6 7" key="1">
    <citation type="submission" date="2024-06" db="EMBL/GenBank/DDBJ databases">
        <title>Complete genome of Phlyctema vagabunda strain 19-DSS-EL-015.</title>
        <authorList>
            <person name="Fiorenzani C."/>
        </authorList>
    </citation>
    <scope>NUCLEOTIDE SEQUENCE [LARGE SCALE GENOMIC DNA]</scope>
    <source>
        <strain evidence="6 7">19-DSS-EL-015</strain>
    </source>
</reference>
<accession>A0ABR4PXT7</accession>
<feature type="domain" description="ATP-grasp" evidence="5">
    <location>
        <begin position="187"/>
        <end position="407"/>
    </location>
</feature>
<evidence type="ECO:0000256" key="2">
    <source>
        <dbReference type="ARBA" id="ARBA00022598"/>
    </source>
</evidence>
<comment type="similarity">
    <text evidence="1">Belongs to the D-alanine--D-alanine ligase family.</text>
</comment>
<keyword evidence="3" id="KW-0067">ATP-binding</keyword>
<evidence type="ECO:0000313" key="6">
    <source>
        <dbReference type="EMBL" id="KAL3428161.1"/>
    </source>
</evidence>
<protein>
    <submittedName>
        <fullName evidence="6">Phosphoribosylglycinamide synthetase</fullName>
    </submittedName>
</protein>
<proteinExistence type="inferred from homology"/>
<dbReference type="Gene3D" id="3.30.1490.20">
    <property type="entry name" value="ATP-grasp fold, A domain"/>
    <property type="match status" value="1"/>
</dbReference>
<evidence type="ECO:0000313" key="7">
    <source>
        <dbReference type="Proteomes" id="UP001629113"/>
    </source>
</evidence>